<sequence length="297" mass="34343">MEAAARSTTIPWFQAKMKKLQDLSRPAFEWLSRLDPMQWCRSHFRTHSKCGILLNNMCEAFNKSILDVRDKLIITLLERIRREAMEKWAHDVGPRVFATLEKLKKQLAWCIPRLAGESNMSDVCWPGTITKAKEDGTSRQQINSENYMTIKAETSIIFYTIKAKTIRPIITKHLLSLTKLLNHLTIQLKHLKHLCLTKLLNHLKHLSLNNHLKHLSLNKPMKLLSLNKPLKLLSLNKRLKQLCFNNPPSLKNQIRLGLYKLPHKGKLGLSLQLRGKPSWQIEKLLKVSRISGAYKSV</sequence>
<evidence type="ECO:0000313" key="2">
    <source>
        <dbReference type="Proteomes" id="UP000250321"/>
    </source>
</evidence>
<evidence type="ECO:0000313" key="1">
    <source>
        <dbReference type="EMBL" id="PQQ00781.1"/>
    </source>
</evidence>
<protein>
    <submittedName>
        <fullName evidence="1">Uncharacterized protein</fullName>
    </submittedName>
</protein>
<comment type="caution">
    <text evidence="1">The sequence shown here is derived from an EMBL/GenBank/DDBJ whole genome shotgun (WGS) entry which is preliminary data.</text>
</comment>
<keyword evidence="2" id="KW-1185">Reference proteome</keyword>
<dbReference type="EMBL" id="PJQY01001652">
    <property type="protein sequence ID" value="PQQ00781.1"/>
    <property type="molecule type" value="Genomic_DNA"/>
</dbReference>
<accession>A0A314Y806</accession>
<dbReference type="PANTHER" id="PTHR31973">
    <property type="entry name" value="POLYPROTEIN, PUTATIVE-RELATED"/>
    <property type="match status" value="1"/>
</dbReference>
<organism evidence="1 2">
    <name type="scientific">Prunus yedoensis var. nudiflora</name>
    <dbReference type="NCBI Taxonomy" id="2094558"/>
    <lineage>
        <taxon>Eukaryota</taxon>
        <taxon>Viridiplantae</taxon>
        <taxon>Streptophyta</taxon>
        <taxon>Embryophyta</taxon>
        <taxon>Tracheophyta</taxon>
        <taxon>Spermatophyta</taxon>
        <taxon>Magnoliopsida</taxon>
        <taxon>eudicotyledons</taxon>
        <taxon>Gunneridae</taxon>
        <taxon>Pentapetalae</taxon>
        <taxon>rosids</taxon>
        <taxon>fabids</taxon>
        <taxon>Rosales</taxon>
        <taxon>Rosaceae</taxon>
        <taxon>Amygdaloideae</taxon>
        <taxon>Amygdaleae</taxon>
        <taxon>Prunus</taxon>
    </lineage>
</organism>
<dbReference type="OrthoDB" id="1683089at2759"/>
<dbReference type="PANTHER" id="PTHR31973:SF199">
    <property type="entry name" value="SWIM-TYPE DOMAIN-CONTAINING PROTEIN"/>
    <property type="match status" value="1"/>
</dbReference>
<reference evidence="1 2" key="1">
    <citation type="submission" date="2018-02" db="EMBL/GenBank/DDBJ databases">
        <title>Draft genome of wild Prunus yedoensis var. nudiflora.</title>
        <authorList>
            <person name="Baek S."/>
            <person name="Kim J.-H."/>
            <person name="Choi K."/>
            <person name="Kim G.-B."/>
            <person name="Cho A."/>
            <person name="Jang H."/>
            <person name="Shin C.-H."/>
            <person name="Yu H.-J."/>
            <person name="Mun J.-H."/>
        </authorList>
    </citation>
    <scope>NUCLEOTIDE SEQUENCE [LARGE SCALE GENOMIC DNA]</scope>
    <source>
        <strain evidence="2">cv. Jeju island</strain>
        <tissue evidence="1">Leaf</tissue>
    </source>
</reference>
<proteinExistence type="predicted"/>
<dbReference type="AlphaFoldDB" id="A0A314Y806"/>
<name>A0A314Y806_PRUYE</name>
<gene>
    <name evidence="1" type="ORF">Pyn_40488</name>
</gene>
<dbReference type="Proteomes" id="UP000250321">
    <property type="component" value="Unassembled WGS sequence"/>
</dbReference>